<protein>
    <submittedName>
        <fullName evidence="1">Uncharacterized protein</fullName>
    </submittedName>
</protein>
<gene>
    <name evidence="1" type="ORF">BOLC8T47605H</name>
</gene>
<dbReference type="AlphaFoldDB" id="A0A3P6G1U9"/>
<proteinExistence type="predicted"/>
<accession>A0A3P6G1U9</accession>
<reference evidence="1" key="1">
    <citation type="submission" date="2018-11" db="EMBL/GenBank/DDBJ databases">
        <authorList>
            <consortium name="Genoscope - CEA"/>
            <person name="William W."/>
        </authorList>
    </citation>
    <scope>NUCLEOTIDE SEQUENCE</scope>
</reference>
<organism evidence="1">
    <name type="scientific">Brassica oleracea</name>
    <name type="common">Wild cabbage</name>
    <dbReference type="NCBI Taxonomy" id="3712"/>
    <lineage>
        <taxon>Eukaryota</taxon>
        <taxon>Viridiplantae</taxon>
        <taxon>Streptophyta</taxon>
        <taxon>Embryophyta</taxon>
        <taxon>Tracheophyta</taxon>
        <taxon>Spermatophyta</taxon>
        <taxon>Magnoliopsida</taxon>
        <taxon>eudicotyledons</taxon>
        <taxon>Gunneridae</taxon>
        <taxon>Pentapetalae</taxon>
        <taxon>rosids</taxon>
        <taxon>malvids</taxon>
        <taxon>Brassicales</taxon>
        <taxon>Brassicaceae</taxon>
        <taxon>Brassiceae</taxon>
        <taxon>Brassica</taxon>
    </lineage>
</organism>
<dbReference type="EMBL" id="LR031879">
    <property type="protein sequence ID" value="VDD54376.1"/>
    <property type="molecule type" value="Genomic_DNA"/>
</dbReference>
<name>A0A3P6G1U9_BRAOL</name>
<evidence type="ECO:0000313" key="1">
    <source>
        <dbReference type="EMBL" id="VDD54376.1"/>
    </source>
</evidence>
<sequence length="49" mass="5748">MRMKIPTSYQKQLATSLARECFLKFQLILITSEERALSILFIVLMMIVK</sequence>